<keyword evidence="2 4" id="KW-0488">Methylation</keyword>
<comment type="subcellular location">
    <subcellularLocation>
        <location evidence="4">Cytoplasm</location>
    </subcellularLocation>
</comment>
<comment type="caution">
    <text evidence="8">The sequence shown here is derived from an EMBL/GenBank/DDBJ whole genome shotgun (WGS) entry which is preliminary data.</text>
</comment>
<feature type="coiled-coil region" evidence="6">
    <location>
        <begin position="4"/>
        <end position="50"/>
    </location>
</feature>
<dbReference type="Gene3D" id="3.30.70.1660">
    <property type="match status" value="1"/>
</dbReference>
<dbReference type="FunFam" id="3.30.160.20:FF:000010">
    <property type="entry name" value="Peptide chain release factor 2"/>
    <property type="match status" value="1"/>
</dbReference>
<evidence type="ECO:0000256" key="3">
    <source>
        <dbReference type="ARBA" id="ARBA00022917"/>
    </source>
</evidence>
<comment type="similarity">
    <text evidence="1 4">Belongs to the prokaryotic/mitochondrial release factor family.</text>
</comment>
<evidence type="ECO:0000259" key="7">
    <source>
        <dbReference type="PROSITE" id="PS00745"/>
    </source>
</evidence>
<dbReference type="NCBIfam" id="TIGR00020">
    <property type="entry name" value="prfB"/>
    <property type="match status" value="1"/>
</dbReference>
<dbReference type="InterPro" id="IPR000352">
    <property type="entry name" value="Pep_chain_release_fac_I"/>
</dbReference>
<dbReference type="PANTHER" id="PTHR43116">
    <property type="entry name" value="PEPTIDE CHAIN RELEASE FACTOR 2"/>
    <property type="match status" value="1"/>
</dbReference>
<evidence type="ECO:0000256" key="1">
    <source>
        <dbReference type="ARBA" id="ARBA00010835"/>
    </source>
</evidence>
<dbReference type="AlphaFoldDB" id="A0A6L2ZN95"/>
<comment type="PTM">
    <text evidence="4">Methylated by PrmC. Methylation increases the termination efficiency of RF2.</text>
</comment>
<dbReference type="InterPro" id="IPR004374">
    <property type="entry name" value="PrfB"/>
</dbReference>
<protein>
    <recommendedName>
        <fullName evidence="4 5">Peptide chain release factor 2</fullName>
        <shortName evidence="4">RF-2</shortName>
    </recommendedName>
</protein>
<evidence type="ECO:0000313" key="8">
    <source>
        <dbReference type="EMBL" id="GFN46072.1"/>
    </source>
</evidence>
<feature type="modified residue" description="N5-methylglutamine" evidence="4">
    <location>
        <position position="186"/>
    </location>
</feature>
<dbReference type="Pfam" id="PF03462">
    <property type="entry name" value="PCRF"/>
    <property type="match status" value="1"/>
</dbReference>
<dbReference type="GO" id="GO:0005737">
    <property type="term" value="C:cytoplasm"/>
    <property type="evidence" value="ECO:0007669"/>
    <property type="project" value="UniProtKB-SubCell"/>
</dbReference>
<dbReference type="Proteomes" id="UP000504714">
    <property type="component" value="Unassembled WGS sequence"/>
</dbReference>
<accession>A0A6L2ZN95</accession>
<gene>
    <name evidence="4 8" type="primary">prfB</name>
    <name evidence="8" type="ORF">RINTU1_15030</name>
</gene>
<feature type="domain" description="Prokaryotic-type class I peptide chain release factors" evidence="7">
    <location>
        <begin position="179"/>
        <end position="195"/>
    </location>
</feature>
<keyword evidence="3 4" id="KW-0648">Protein biosynthesis</keyword>
<evidence type="ECO:0000256" key="2">
    <source>
        <dbReference type="ARBA" id="ARBA00022481"/>
    </source>
</evidence>
<dbReference type="SUPFAM" id="SSF75620">
    <property type="entry name" value="Release factor"/>
    <property type="match status" value="1"/>
</dbReference>
<dbReference type="HAMAP" id="MF_00094">
    <property type="entry name" value="Rel_fac_2"/>
    <property type="match status" value="1"/>
</dbReference>
<evidence type="ECO:0000256" key="5">
    <source>
        <dbReference type="NCBIfam" id="TIGR00020"/>
    </source>
</evidence>
<sequence length="299" mass="33599">MLTIQQLERQLADVNGLLDLAVEENDEATFNEVLAELKAVENNLTQLEFRRMFSGEYDSANCYLDLQAGSGGTEAQDWANMLLRMYLRWADAKGFQTEIIDSSDGDVAGLKSATVKIIGDYAFGWLRTETGVHRLVRKSPFDSGGRRHTSFSSAFVYPEIDDNVNIEINPADLRIDVYRASGAGGQHVNKTESAVRITHIPTNIVTQCQNDRSQHKNREQAMQQLKAKLYEFEMQKKNADKQLQEDNKSDIGWGSQIRSYVLDDARIKDLRTGVETRNTQAVLDGDLDKFIEASLKAGL</sequence>
<dbReference type="Gene3D" id="1.20.58.410">
    <property type="entry name" value="Release factor"/>
    <property type="match status" value="1"/>
</dbReference>
<dbReference type="EMBL" id="BLXO01000002">
    <property type="protein sequence ID" value="GFN46072.1"/>
    <property type="molecule type" value="Genomic_DNA"/>
</dbReference>
<dbReference type="SMART" id="SM00937">
    <property type="entry name" value="PCRF"/>
    <property type="match status" value="1"/>
</dbReference>
<evidence type="ECO:0000313" key="9">
    <source>
        <dbReference type="Proteomes" id="UP000504714"/>
    </source>
</evidence>
<dbReference type="Gene3D" id="3.30.160.20">
    <property type="match status" value="1"/>
</dbReference>
<dbReference type="PANTHER" id="PTHR43116:SF3">
    <property type="entry name" value="CLASS I PEPTIDE CHAIN RELEASE FACTOR"/>
    <property type="match status" value="1"/>
</dbReference>
<evidence type="ECO:0000256" key="4">
    <source>
        <dbReference type="HAMAP-Rule" id="MF_00094"/>
    </source>
</evidence>
<name>A0A6L2ZN95_9ENTR</name>
<dbReference type="InterPro" id="IPR045853">
    <property type="entry name" value="Pep_chain_release_fac_I_sf"/>
</dbReference>
<comment type="function">
    <text evidence="4">Peptide chain release factor 2 directs the termination of translation in response to the peptide chain termination codons UGA and UAA.</text>
</comment>
<evidence type="ECO:0000256" key="6">
    <source>
        <dbReference type="SAM" id="Coils"/>
    </source>
</evidence>
<keyword evidence="4" id="KW-0963">Cytoplasm</keyword>
<dbReference type="PROSITE" id="PS00745">
    <property type="entry name" value="RF_PROK_I"/>
    <property type="match status" value="1"/>
</dbReference>
<reference evidence="8 9" key="1">
    <citation type="submission" date="2020-06" db="EMBL/GenBank/DDBJ databases">
        <title>The genome sequence of Candidatus Regiella insecticola strain Tut.</title>
        <authorList>
            <person name="Nikoh N."/>
            <person name="Tsuchida T."/>
            <person name="Koga R."/>
            <person name="Oshima K."/>
            <person name="Hattori M."/>
            <person name="Fukatsu T."/>
        </authorList>
    </citation>
    <scope>NUCLEOTIDE SEQUENCE [LARGE SCALE GENOMIC DNA]</scope>
    <source>
        <strain evidence="8 9">Tut</strain>
    </source>
</reference>
<dbReference type="InterPro" id="IPR005139">
    <property type="entry name" value="PCRF"/>
</dbReference>
<dbReference type="GO" id="GO:0016149">
    <property type="term" value="F:translation release factor activity, codon specific"/>
    <property type="evidence" value="ECO:0007669"/>
    <property type="project" value="UniProtKB-UniRule"/>
</dbReference>
<dbReference type="Pfam" id="PF00472">
    <property type="entry name" value="RF-1"/>
    <property type="match status" value="1"/>
</dbReference>
<keyword evidence="6" id="KW-0175">Coiled coil</keyword>
<proteinExistence type="inferred from homology"/>
<organism evidence="8 9">
    <name type="scientific">Candidatus Regiella insecticola</name>
    <dbReference type="NCBI Taxonomy" id="138073"/>
    <lineage>
        <taxon>Bacteria</taxon>
        <taxon>Pseudomonadati</taxon>
        <taxon>Pseudomonadota</taxon>
        <taxon>Gammaproteobacteria</taxon>
        <taxon>Enterobacterales</taxon>
        <taxon>Enterobacteriaceae</taxon>
        <taxon>aphid secondary symbionts</taxon>
        <taxon>Candidatus Regiella</taxon>
    </lineage>
</organism>